<keyword evidence="5 6" id="KW-0479">Metal-binding</keyword>
<protein>
    <recommendedName>
        <fullName evidence="6">Inositol-1-monophosphatase</fullName>
        <ecNumber evidence="6">3.1.3.25</ecNumber>
    </recommendedName>
</protein>
<keyword evidence="4" id="KW-0804">Transcription</keyword>
<evidence type="ECO:0000256" key="2">
    <source>
        <dbReference type="ARBA" id="ARBA00001946"/>
    </source>
</evidence>
<evidence type="ECO:0000256" key="4">
    <source>
        <dbReference type="ARBA" id="ARBA00022814"/>
    </source>
</evidence>
<dbReference type="GO" id="GO:0008934">
    <property type="term" value="F:inositol monophosphate 1-phosphatase activity"/>
    <property type="evidence" value="ECO:0007669"/>
    <property type="project" value="InterPro"/>
</dbReference>
<dbReference type="GO" id="GO:0006020">
    <property type="term" value="P:inositol metabolic process"/>
    <property type="evidence" value="ECO:0007669"/>
    <property type="project" value="TreeGrafter"/>
</dbReference>
<dbReference type="CDD" id="cd01639">
    <property type="entry name" value="IMPase"/>
    <property type="match status" value="1"/>
</dbReference>
<evidence type="ECO:0000313" key="7">
    <source>
        <dbReference type="EMBL" id="CAD83221.1"/>
    </source>
</evidence>
<sequence length="274" mass="31796">MHPMLNVAIIAIRKGGNFLIKQYEFLGRNYTELSSDHIKTLLSKIRAESNQIITTIIKKFYPLHIIIDIKNYSNTSTLQNNNIYWIIESIDNDINFIKQFPFFVLSITIKHHTNIKIGVIYDPIHNELFSACRGKGAQFNGYRIRPHHHKNILQTFNKIILSIVNMNINHTFDINISNTLNNFHKKYNITIDLRCTGSLMLDLVYAAINRIDGCYIMYYHNTIKLASSFLIIQESGGLITYLDKNKKDNDQNSKHIIVGNPKIIKFILPLIKKF</sequence>
<dbReference type="Proteomes" id="UP000002192">
    <property type="component" value="Chromosome"/>
</dbReference>
<dbReference type="Gene3D" id="3.30.540.10">
    <property type="entry name" value="Fructose-1,6-Bisphosphatase, subunit A, domain 1"/>
    <property type="match status" value="1"/>
</dbReference>
<dbReference type="InterPro" id="IPR033942">
    <property type="entry name" value="IMPase"/>
</dbReference>
<dbReference type="PANTHER" id="PTHR20854">
    <property type="entry name" value="INOSITOL MONOPHOSPHATASE"/>
    <property type="match status" value="1"/>
</dbReference>
<dbReference type="SUPFAM" id="SSF56655">
    <property type="entry name" value="Carbohydrate phosphatase"/>
    <property type="match status" value="1"/>
</dbReference>
<evidence type="ECO:0000313" key="8">
    <source>
        <dbReference type="Proteomes" id="UP000002192"/>
    </source>
</evidence>
<organism evidence="7 8">
    <name type="scientific">Blochmanniella floridana</name>
    <dbReference type="NCBI Taxonomy" id="203907"/>
    <lineage>
        <taxon>Bacteria</taxon>
        <taxon>Pseudomonadati</taxon>
        <taxon>Pseudomonadota</taxon>
        <taxon>Gammaproteobacteria</taxon>
        <taxon>Enterobacterales</taxon>
        <taxon>Enterobacteriaceae</taxon>
        <taxon>ant endosymbionts</taxon>
        <taxon>Candidatus Blochmanniella</taxon>
    </lineage>
</organism>
<proteinExistence type="inferred from homology"/>
<feature type="binding site" evidence="5">
    <location>
        <position position="90"/>
    </location>
    <ligand>
        <name>Mg(2+)</name>
        <dbReference type="ChEBI" id="CHEBI:18420"/>
        <label>2</label>
    </ligand>
</feature>
<feature type="binding site" evidence="5">
    <location>
        <position position="91"/>
    </location>
    <ligand>
        <name>Mg(2+)</name>
        <dbReference type="ChEBI" id="CHEBI:18420"/>
        <label>1</label>
        <note>catalytic</note>
    </ligand>
</feature>
<dbReference type="KEGG" id="bfl:Bfl535"/>
<reference evidence="7 8" key="1">
    <citation type="journal article" date="2003" name="Proc. Natl. Acad. Sci. U.S.A.">
        <title>The genome sequence of Blochmannia floridanus: comparative analysis of reduced genomes.</title>
        <authorList>
            <person name="Gil R."/>
            <person name="Silva F.J."/>
            <person name="Zientz E."/>
            <person name="Delmotte F."/>
            <person name="Gonzalez-Candelas F."/>
            <person name="Latorre A."/>
            <person name="Rausell C."/>
            <person name="Kramerbeek J."/>
            <person name="Gadau J."/>
            <person name="Hoelldobler B."/>
            <person name="van Ham R.C.H.J."/>
            <person name="Gross R."/>
            <person name="Moya A."/>
        </authorList>
    </citation>
    <scope>NUCLEOTIDE SEQUENCE [LARGE SCALE GENOMIC DNA]</scope>
</reference>
<dbReference type="EC" id="3.1.3.25" evidence="6"/>
<dbReference type="PANTHER" id="PTHR20854:SF4">
    <property type="entry name" value="INOSITOL-1-MONOPHOSPHATASE-RELATED"/>
    <property type="match status" value="1"/>
</dbReference>
<keyword evidence="4" id="KW-0805">Transcription regulation</keyword>
<dbReference type="GO" id="GO:0046872">
    <property type="term" value="F:metal ion binding"/>
    <property type="evidence" value="ECO:0007669"/>
    <property type="project" value="UniProtKB-KW"/>
</dbReference>
<dbReference type="GO" id="GO:0007165">
    <property type="term" value="P:signal transduction"/>
    <property type="evidence" value="ECO:0007669"/>
    <property type="project" value="TreeGrafter"/>
</dbReference>
<comment type="cofactor">
    <cofactor evidence="2 5 6">
        <name>Mg(2+)</name>
        <dbReference type="ChEBI" id="CHEBI:18420"/>
    </cofactor>
</comment>
<keyword evidence="5 6" id="KW-0460">Magnesium</keyword>
<dbReference type="eggNOG" id="COG0483">
    <property type="taxonomic scope" value="Bacteria"/>
</dbReference>
<dbReference type="STRING" id="203907.Bfl535"/>
<evidence type="ECO:0000256" key="3">
    <source>
        <dbReference type="ARBA" id="ARBA00009759"/>
    </source>
</evidence>
<evidence type="ECO:0000256" key="5">
    <source>
        <dbReference type="PIRSR" id="PIRSR600760-2"/>
    </source>
</evidence>
<keyword evidence="8" id="KW-1185">Reference proteome</keyword>
<dbReference type="EMBL" id="BX248583">
    <property type="protein sequence ID" value="CAD83221.1"/>
    <property type="molecule type" value="Genomic_DNA"/>
</dbReference>
<gene>
    <name evidence="7" type="primary">suhB</name>
    <name evidence="7" type="ordered locus">Bfl535</name>
</gene>
<dbReference type="Pfam" id="PF00459">
    <property type="entry name" value="Inositol_P"/>
    <property type="match status" value="1"/>
</dbReference>
<dbReference type="Gene3D" id="3.40.190.80">
    <property type="match status" value="1"/>
</dbReference>
<dbReference type="InterPro" id="IPR000760">
    <property type="entry name" value="Inositol_monophosphatase-like"/>
</dbReference>
<comment type="catalytic activity">
    <reaction evidence="1 6">
        <text>a myo-inositol phosphate + H2O = myo-inositol + phosphate</text>
        <dbReference type="Rhea" id="RHEA:24056"/>
        <dbReference type="ChEBI" id="CHEBI:15377"/>
        <dbReference type="ChEBI" id="CHEBI:17268"/>
        <dbReference type="ChEBI" id="CHEBI:43474"/>
        <dbReference type="ChEBI" id="CHEBI:84139"/>
        <dbReference type="EC" id="3.1.3.25"/>
    </reaction>
</comment>
<evidence type="ECO:0000256" key="6">
    <source>
        <dbReference type="RuleBase" id="RU364068"/>
    </source>
</evidence>
<evidence type="ECO:0000256" key="1">
    <source>
        <dbReference type="ARBA" id="ARBA00001033"/>
    </source>
</evidence>
<dbReference type="GO" id="GO:0031564">
    <property type="term" value="P:transcription antitermination"/>
    <property type="evidence" value="ECO:0007669"/>
    <property type="project" value="UniProtKB-KW"/>
</dbReference>
<dbReference type="HOGENOM" id="CLU_044118_0_0_6"/>
<dbReference type="AlphaFoldDB" id="Q7VRR5"/>
<name>Q7VRR5_BLOFL</name>
<accession>Q7VRR5</accession>
<keyword evidence="4" id="KW-0889">Transcription antitermination</keyword>
<keyword evidence="6 7" id="KW-0378">Hydrolase</keyword>
<dbReference type="OrthoDB" id="9785695at2"/>
<comment type="similarity">
    <text evidence="3 6">Belongs to the inositol monophosphatase superfamily.</text>
</comment>
<dbReference type="PRINTS" id="PR00377">
    <property type="entry name" value="IMPHPHTASES"/>
</dbReference>